<dbReference type="EMBL" id="JASVEJ010000008">
    <property type="protein sequence ID" value="MDL5056297.1"/>
    <property type="molecule type" value="Genomic_DNA"/>
</dbReference>
<dbReference type="PANTHER" id="PTHR33835:SF1">
    <property type="entry name" value="METALLO-BETA-LACTAMASE DOMAIN-CONTAINING PROTEIN"/>
    <property type="match status" value="1"/>
</dbReference>
<dbReference type="Pfam" id="PF14234">
    <property type="entry name" value="DUF4336"/>
    <property type="match status" value="1"/>
</dbReference>
<accession>A0ABT7LXJ3</accession>
<organism evidence="1 2">
    <name type="scientific">Geitlerinema calcuttense NRMC-F 0142</name>
    <dbReference type="NCBI Taxonomy" id="2922238"/>
    <lineage>
        <taxon>Bacteria</taxon>
        <taxon>Bacillati</taxon>
        <taxon>Cyanobacteriota</taxon>
        <taxon>Cyanophyceae</taxon>
        <taxon>Geitlerinematales</taxon>
        <taxon>Geitlerinemataceae</taxon>
        <taxon>Geitlerinema</taxon>
    </lineage>
</organism>
<dbReference type="InterPro" id="IPR025638">
    <property type="entry name" value="DUF4336"/>
</dbReference>
<protein>
    <submittedName>
        <fullName evidence="1">DUF4336 domain-containing protein</fullName>
    </submittedName>
</protein>
<dbReference type="PANTHER" id="PTHR33835">
    <property type="entry name" value="YALI0C07656P"/>
    <property type="match status" value="1"/>
</dbReference>
<sequence length="244" mass="28389">MKLYEPINTLKAVAENLWIVDGPVVRMAMYGTRIPFPTRMTIVRLNNGDLWCHSPIELSPELQPQIEALGKVKHLISPNKIHYAHIGAWSQAYPSAIAWASPGVRERAKQQKIEVKFQADLQEKPSPEWVTELDQLIFRGSRFMDEVVFFHRPSSTLILTDLIENFEPQKVPWYYRWMLAIGGNVDPDGKTPRDLQFTFWGNQEQARQCFQQMLAWNPQKVIVAHGRWYENNGTAELNRAFRWL</sequence>
<dbReference type="SUPFAM" id="SSF56281">
    <property type="entry name" value="Metallo-hydrolase/oxidoreductase"/>
    <property type="match status" value="1"/>
</dbReference>
<name>A0ABT7LXJ3_9CYAN</name>
<dbReference type="Proteomes" id="UP001230986">
    <property type="component" value="Unassembled WGS sequence"/>
</dbReference>
<evidence type="ECO:0000313" key="1">
    <source>
        <dbReference type="EMBL" id="MDL5056297.1"/>
    </source>
</evidence>
<comment type="caution">
    <text evidence="1">The sequence shown here is derived from an EMBL/GenBank/DDBJ whole genome shotgun (WGS) entry which is preliminary data.</text>
</comment>
<evidence type="ECO:0000313" key="2">
    <source>
        <dbReference type="Proteomes" id="UP001230986"/>
    </source>
</evidence>
<dbReference type="RefSeq" id="WP_284476351.1">
    <property type="nucleotide sequence ID" value="NZ_JASVEJ010000008.1"/>
</dbReference>
<dbReference type="InterPro" id="IPR036866">
    <property type="entry name" value="RibonucZ/Hydroxyglut_hydro"/>
</dbReference>
<proteinExistence type="predicted"/>
<keyword evidence="2" id="KW-1185">Reference proteome</keyword>
<reference evidence="1 2" key="1">
    <citation type="submission" date="2023-06" db="EMBL/GenBank/DDBJ databases">
        <title>Whole genome sequence of Oscillatoria calcuttensis NRMC-F 0142.</title>
        <authorList>
            <person name="Shakena Fathima T."/>
            <person name="Muralitharan G."/>
            <person name="Thajuddin N."/>
        </authorList>
    </citation>
    <scope>NUCLEOTIDE SEQUENCE [LARGE SCALE GENOMIC DNA]</scope>
    <source>
        <strain evidence="1 2">NRMC-F 0142</strain>
    </source>
</reference>
<gene>
    <name evidence="1" type="ORF">QQ055_02260</name>
</gene>